<accession>A0ABT8JTR6</accession>
<evidence type="ECO:0000313" key="2">
    <source>
        <dbReference type="EMBL" id="MDN4607574.1"/>
    </source>
</evidence>
<protein>
    <submittedName>
        <fullName evidence="2">Methylthioribose kinase</fullName>
    </submittedName>
</protein>
<dbReference type="GO" id="GO:0016301">
    <property type="term" value="F:kinase activity"/>
    <property type="evidence" value="ECO:0007669"/>
    <property type="project" value="UniProtKB-KW"/>
</dbReference>
<dbReference type="RefSeq" id="WP_301243105.1">
    <property type="nucleotide sequence ID" value="NZ_JAROCC010000005.1"/>
</dbReference>
<sequence>MLQQYFIELGEGFGDVYELVELIKTNQKRLHRTFIFSSNTKSGQAISLAAVFHPAQDSNFMPIYICREGIIQKDDKKSKRRLLFENASEEVGQEPIFIELKHSSEFADHRLFYQYITGILRLNHLVPPLQ</sequence>
<dbReference type="Pfam" id="PF23648">
    <property type="entry name" value="DUF7147"/>
    <property type="match status" value="1"/>
</dbReference>
<evidence type="ECO:0000259" key="1">
    <source>
        <dbReference type="Pfam" id="PF23648"/>
    </source>
</evidence>
<keyword evidence="2" id="KW-0418">Kinase</keyword>
<comment type="caution">
    <text evidence="2">The sequence shown here is derived from an EMBL/GenBank/DDBJ whole genome shotgun (WGS) entry which is preliminary data.</text>
</comment>
<dbReference type="EMBL" id="JAROCC010000005">
    <property type="protein sequence ID" value="MDN4607574.1"/>
    <property type="molecule type" value="Genomic_DNA"/>
</dbReference>
<keyword evidence="2" id="KW-0808">Transferase</keyword>
<organism evidence="2 3">
    <name type="scientific">Sporosarcina highlanderae</name>
    <dbReference type="NCBI Taxonomy" id="3035916"/>
    <lineage>
        <taxon>Bacteria</taxon>
        <taxon>Bacillati</taxon>
        <taxon>Bacillota</taxon>
        <taxon>Bacilli</taxon>
        <taxon>Bacillales</taxon>
        <taxon>Caryophanaceae</taxon>
        <taxon>Sporosarcina</taxon>
    </lineage>
</organism>
<proteinExistence type="predicted"/>
<dbReference type="InterPro" id="IPR055571">
    <property type="entry name" value="DUF7147"/>
</dbReference>
<keyword evidence="3" id="KW-1185">Reference proteome</keyword>
<gene>
    <name evidence="2" type="ORF">P5G49_08740</name>
</gene>
<reference evidence="2" key="1">
    <citation type="submission" date="2023-03" db="EMBL/GenBank/DDBJ databases">
        <title>MT1 and MT2 Draft Genomes of Novel Species.</title>
        <authorList>
            <person name="Venkateswaran K."/>
        </authorList>
    </citation>
    <scope>NUCLEOTIDE SEQUENCE</scope>
    <source>
        <strain evidence="2">F6_3S_P_2</strain>
    </source>
</reference>
<name>A0ABT8JTR6_9BACL</name>
<feature type="domain" description="DUF7147" evidence="1">
    <location>
        <begin position="3"/>
        <end position="126"/>
    </location>
</feature>
<dbReference type="Proteomes" id="UP001175097">
    <property type="component" value="Unassembled WGS sequence"/>
</dbReference>
<evidence type="ECO:0000313" key="3">
    <source>
        <dbReference type="Proteomes" id="UP001175097"/>
    </source>
</evidence>